<feature type="compositionally biased region" description="Low complexity" evidence="1">
    <location>
        <begin position="383"/>
        <end position="398"/>
    </location>
</feature>
<dbReference type="Proteomes" id="UP000825935">
    <property type="component" value="Chromosome 2"/>
</dbReference>
<feature type="compositionally biased region" description="Polar residues" evidence="1">
    <location>
        <begin position="336"/>
        <end position="349"/>
    </location>
</feature>
<dbReference type="AlphaFoldDB" id="A0A8T2V8J0"/>
<organism evidence="2 3">
    <name type="scientific">Ceratopteris richardii</name>
    <name type="common">Triangle waterfern</name>
    <dbReference type="NCBI Taxonomy" id="49495"/>
    <lineage>
        <taxon>Eukaryota</taxon>
        <taxon>Viridiplantae</taxon>
        <taxon>Streptophyta</taxon>
        <taxon>Embryophyta</taxon>
        <taxon>Tracheophyta</taxon>
        <taxon>Polypodiopsida</taxon>
        <taxon>Polypodiidae</taxon>
        <taxon>Polypodiales</taxon>
        <taxon>Pteridineae</taxon>
        <taxon>Pteridaceae</taxon>
        <taxon>Parkerioideae</taxon>
        <taxon>Ceratopteris</taxon>
    </lineage>
</organism>
<accession>A0A8T2V8J0</accession>
<name>A0A8T2V8J0_CERRI</name>
<evidence type="ECO:0000256" key="1">
    <source>
        <dbReference type="SAM" id="MobiDB-lite"/>
    </source>
</evidence>
<keyword evidence="3" id="KW-1185">Reference proteome</keyword>
<evidence type="ECO:0000313" key="3">
    <source>
        <dbReference type="Proteomes" id="UP000825935"/>
    </source>
</evidence>
<comment type="caution">
    <text evidence="2">The sequence shown here is derived from an EMBL/GenBank/DDBJ whole genome shotgun (WGS) entry which is preliminary data.</text>
</comment>
<proteinExistence type="predicted"/>
<reference evidence="2" key="1">
    <citation type="submission" date="2021-08" db="EMBL/GenBank/DDBJ databases">
        <title>WGS assembly of Ceratopteris richardii.</title>
        <authorList>
            <person name="Marchant D.B."/>
            <person name="Chen G."/>
            <person name="Jenkins J."/>
            <person name="Shu S."/>
            <person name="Leebens-Mack J."/>
            <person name="Grimwood J."/>
            <person name="Schmutz J."/>
            <person name="Soltis P."/>
            <person name="Soltis D."/>
            <person name="Chen Z.-H."/>
        </authorList>
    </citation>
    <scope>NUCLEOTIDE SEQUENCE</scope>
    <source>
        <strain evidence="2">Whitten #5841</strain>
        <tissue evidence="2">Leaf</tissue>
    </source>
</reference>
<gene>
    <name evidence="2" type="ORF">KP509_02G092000</name>
</gene>
<feature type="compositionally biased region" description="Low complexity" evidence="1">
    <location>
        <begin position="350"/>
        <end position="367"/>
    </location>
</feature>
<feature type="compositionally biased region" description="Polar residues" evidence="1">
    <location>
        <begin position="46"/>
        <end position="59"/>
    </location>
</feature>
<feature type="region of interest" description="Disordered" evidence="1">
    <location>
        <begin position="1"/>
        <end position="60"/>
    </location>
</feature>
<dbReference type="EMBL" id="CM035407">
    <property type="protein sequence ID" value="KAH7444791.1"/>
    <property type="molecule type" value="Genomic_DNA"/>
</dbReference>
<sequence length="445" mass="48703">MSNSGGTNLIDSPPRRFPEAERHPESVWTILDSPPYDGEEIRSAISPASPNWKATSHSSPEGIADAEFQFDSVFALASDHDPPVSPRFASSSHARDRWAVSDSSSSFHTNDEQTISFPSVVCRQDGICPDVPQTAVNDCEEAIEFCSSLEQHGLPPPPTTSVGQLIFQELRECESGCHQADLGPLRVHNQRPMSLDGRGRQHLRLKNSFNRRTKSQGTLLDAEHLGVCEEPWEEAPKLVTNNSEPYTHLQASASASSSAIERPVNANKPAEKKSASKSAKKWAFKDFLRRTVPSSKADAHYINKTLGAQFSVKSFFSSSKHTCSTEASDLAPPLNVDSNQPTLTNAKLQPSQPSRSSSPHSESTHGSTHTKHPVEVSSKAQKPSIPSRVSTPSSPRSPLLSYVAHYKQQKAKSQELGRKTFLPYRQSLLSCLGANKPVPRGNLVW</sequence>
<feature type="region of interest" description="Disordered" evidence="1">
    <location>
        <begin position="250"/>
        <end position="279"/>
    </location>
</feature>
<feature type="compositionally biased region" description="Basic and acidic residues" evidence="1">
    <location>
        <begin position="13"/>
        <end position="25"/>
    </location>
</feature>
<evidence type="ECO:0000313" key="2">
    <source>
        <dbReference type="EMBL" id="KAH7444791.1"/>
    </source>
</evidence>
<feature type="region of interest" description="Disordered" evidence="1">
    <location>
        <begin position="326"/>
        <end position="398"/>
    </location>
</feature>
<feature type="compositionally biased region" description="Polar residues" evidence="1">
    <location>
        <begin position="1"/>
        <end position="10"/>
    </location>
</feature>
<dbReference type="OrthoDB" id="667051at2759"/>
<protein>
    <submittedName>
        <fullName evidence="2">Uncharacterized protein</fullName>
    </submittedName>
</protein>